<keyword evidence="2" id="KW-0808">Transferase</keyword>
<dbReference type="Proteomes" id="UP000595053">
    <property type="component" value="Chromosome"/>
</dbReference>
<evidence type="ECO:0000313" key="3">
    <source>
        <dbReference type="Proteomes" id="UP000595053"/>
    </source>
</evidence>
<accession>A0A7M1QYH3</accession>
<protein>
    <submittedName>
        <fullName evidence="2">GNAT family N-acetyltransferase</fullName>
    </submittedName>
</protein>
<dbReference type="EMBL" id="CP063213">
    <property type="protein sequence ID" value="QOR46504.1"/>
    <property type="molecule type" value="Genomic_DNA"/>
</dbReference>
<sequence length="251" mass="27341">MLGASSAFWRLGAWKHNREVEPLETIEKPDLGLAIVDGTKGPRLIAYGEPKAAIAALTDFAGRGLVPHTTMINREVYGALDEATRTHFGPYWGHAWDFFWTDAPLAEIEHCERVEFLRAHSAKLEPVRDEVRAALLASNPISAAVDEFDHLDWFILRAPDGNIATVMGAERSGTGMGFHGLGTVPAYRGKGYGGATMVGAVNASLQLASHIQFGVWGWNDGAMRLYSRLGIRHDGGLIFGSDQPFKELQAA</sequence>
<reference evidence="2 3" key="1">
    <citation type="submission" date="2020-10" db="EMBL/GenBank/DDBJ databases">
        <title>Trueperella pecoris sp. nov. isolated from bovine and porcine specimens.</title>
        <authorList>
            <person name="Schoenecker L."/>
            <person name="Schnydrig P."/>
            <person name="Brodard I."/>
            <person name="Thomann A."/>
            <person name="Hemphill A."/>
            <person name="Rodriguez-Campos S."/>
            <person name="Perreten V."/>
            <person name="Jores J."/>
            <person name="Kittl S."/>
        </authorList>
    </citation>
    <scope>NUCLEOTIDE SEQUENCE [LARGE SCALE GENOMIC DNA]</scope>
    <source>
        <strain evidence="2 3">15A0121</strain>
    </source>
</reference>
<dbReference type="SUPFAM" id="SSF55729">
    <property type="entry name" value="Acyl-CoA N-acyltransferases (Nat)"/>
    <property type="match status" value="1"/>
</dbReference>
<dbReference type="InterPro" id="IPR000182">
    <property type="entry name" value="GNAT_dom"/>
</dbReference>
<dbReference type="GO" id="GO:0016747">
    <property type="term" value="F:acyltransferase activity, transferring groups other than amino-acyl groups"/>
    <property type="evidence" value="ECO:0007669"/>
    <property type="project" value="InterPro"/>
</dbReference>
<dbReference type="PROSITE" id="PS51186">
    <property type="entry name" value="GNAT"/>
    <property type="match status" value="1"/>
</dbReference>
<proteinExistence type="predicted"/>
<evidence type="ECO:0000259" key="1">
    <source>
        <dbReference type="PROSITE" id="PS51186"/>
    </source>
</evidence>
<keyword evidence="3" id="KW-1185">Reference proteome</keyword>
<dbReference type="AlphaFoldDB" id="A0A7M1QYH3"/>
<dbReference type="RefSeq" id="WP_197551695.1">
    <property type="nucleotide sequence ID" value="NZ_CP063213.1"/>
</dbReference>
<dbReference type="Gene3D" id="3.40.630.30">
    <property type="match status" value="1"/>
</dbReference>
<organism evidence="2 3">
    <name type="scientific">Trueperella pecoris</name>
    <dbReference type="NCBI Taxonomy" id="2733571"/>
    <lineage>
        <taxon>Bacteria</taxon>
        <taxon>Bacillati</taxon>
        <taxon>Actinomycetota</taxon>
        <taxon>Actinomycetes</taxon>
        <taxon>Actinomycetales</taxon>
        <taxon>Actinomycetaceae</taxon>
        <taxon>Trueperella</taxon>
    </lineage>
</organism>
<evidence type="ECO:0000313" key="2">
    <source>
        <dbReference type="EMBL" id="QOR46504.1"/>
    </source>
</evidence>
<gene>
    <name evidence="2" type="ORF">INS88_04760</name>
</gene>
<feature type="domain" description="N-acetyltransferase" evidence="1">
    <location>
        <begin position="114"/>
        <end position="251"/>
    </location>
</feature>
<dbReference type="InterPro" id="IPR016181">
    <property type="entry name" value="Acyl_CoA_acyltransferase"/>
</dbReference>
<name>A0A7M1QYH3_9ACTO</name>